<dbReference type="RefSeq" id="WP_153402305.1">
    <property type="nucleotide sequence ID" value="NZ_ML762427.1"/>
</dbReference>
<evidence type="ECO:0000259" key="4">
    <source>
        <dbReference type="PROSITE" id="PS50893"/>
    </source>
</evidence>
<evidence type="ECO:0000256" key="3">
    <source>
        <dbReference type="ARBA" id="ARBA00022840"/>
    </source>
</evidence>
<dbReference type="InterPro" id="IPR027417">
    <property type="entry name" value="P-loop_NTPase"/>
</dbReference>
<dbReference type="SMART" id="SM00382">
    <property type="entry name" value="AAA"/>
    <property type="match status" value="1"/>
</dbReference>
<keyword evidence="6" id="KW-1185">Reference proteome</keyword>
<dbReference type="PANTHER" id="PTHR42939:SF5">
    <property type="entry name" value="ABC-TYPE TRANSPORTER ATP-BINDING PROTEIN ECSA"/>
    <property type="match status" value="1"/>
</dbReference>
<dbReference type="Pfam" id="PF00005">
    <property type="entry name" value="ABC_tran"/>
    <property type="match status" value="1"/>
</dbReference>
<proteinExistence type="predicted"/>
<dbReference type="PANTHER" id="PTHR42939">
    <property type="entry name" value="ABC TRANSPORTER ATP-BINDING PROTEIN ALBC-RELATED"/>
    <property type="match status" value="1"/>
</dbReference>
<gene>
    <name evidence="5" type="ORF">F9U64_07055</name>
</gene>
<name>A0A7C8GU70_9BACI</name>
<keyword evidence="3 5" id="KW-0067">ATP-binding</keyword>
<keyword evidence="2" id="KW-0547">Nucleotide-binding</keyword>
<dbReference type="OrthoDB" id="9804819at2"/>
<dbReference type="GO" id="GO:0016887">
    <property type="term" value="F:ATP hydrolysis activity"/>
    <property type="evidence" value="ECO:0007669"/>
    <property type="project" value="InterPro"/>
</dbReference>
<dbReference type="InterPro" id="IPR051782">
    <property type="entry name" value="ABC_Transporter_VariousFunc"/>
</dbReference>
<reference evidence="5 6" key="1">
    <citation type="submission" date="2019-10" db="EMBL/GenBank/DDBJ databases">
        <title>Gracilibacillus sp. nov. isolated from rice seeds.</title>
        <authorList>
            <person name="He S."/>
        </authorList>
    </citation>
    <scope>NUCLEOTIDE SEQUENCE [LARGE SCALE GENOMIC DNA]</scope>
    <source>
        <strain evidence="5 6">TD8</strain>
    </source>
</reference>
<keyword evidence="1" id="KW-0813">Transport</keyword>
<accession>A0A7C8GU70</accession>
<dbReference type="CDD" id="cd03230">
    <property type="entry name" value="ABC_DR_subfamily_A"/>
    <property type="match status" value="1"/>
</dbReference>
<dbReference type="InterPro" id="IPR003439">
    <property type="entry name" value="ABC_transporter-like_ATP-bd"/>
</dbReference>
<dbReference type="Gene3D" id="3.40.50.300">
    <property type="entry name" value="P-loop containing nucleotide triphosphate hydrolases"/>
    <property type="match status" value="1"/>
</dbReference>
<organism evidence="5 6">
    <name type="scientific">Gracilibacillus oryzae</name>
    <dbReference type="NCBI Taxonomy" id="1672701"/>
    <lineage>
        <taxon>Bacteria</taxon>
        <taxon>Bacillati</taxon>
        <taxon>Bacillota</taxon>
        <taxon>Bacilli</taxon>
        <taxon>Bacillales</taxon>
        <taxon>Bacillaceae</taxon>
        <taxon>Gracilibacillus</taxon>
    </lineage>
</organism>
<evidence type="ECO:0000313" key="5">
    <source>
        <dbReference type="EMBL" id="KAB8137968.1"/>
    </source>
</evidence>
<dbReference type="Proteomes" id="UP000480246">
    <property type="component" value="Unassembled WGS sequence"/>
</dbReference>
<evidence type="ECO:0000256" key="2">
    <source>
        <dbReference type="ARBA" id="ARBA00022741"/>
    </source>
</evidence>
<evidence type="ECO:0000256" key="1">
    <source>
        <dbReference type="ARBA" id="ARBA00022448"/>
    </source>
</evidence>
<comment type="caution">
    <text evidence="5">The sequence shown here is derived from an EMBL/GenBank/DDBJ whole genome shotgun (WGS) entry which is preliminary data.</text>
</comment>
<dbReference type="AlphaFoldDB" id="A0A7C8GU70"/>
<evidence type="ECO:0000313" key="6">
    <source>
        <dbReference type="Proteomes" id="UP000480246"/>
    </source>
</evidence>
<protein>
    <submittedName>
        <fullName evidence="5">ABC transporter ATP-binding protein</fullName>
    </submittedName>
</protein>
<feature type="domain" description="ABC transporter" evidence="4">
    <location>
        <begin position="4"/>
        <end position="230"/>
    </location>
</feature>
<dbReference type="InterPro" id="IPR003593">
    <property type="entry name" value="AAA+_ATPase"/>
</dbReference>
<dbReference type="EMBL" id="WEID01000031">
    <property type="protein sequence ID" value="KAB8137968.1"/>
    <property type="molecule type" value="Genomic_DNA"/>
</dbReference>
<dbReference type="SUPFAM" id="SSF52540">
    <property type="entry name" value="P-loop containing nucleoside triphosphate hydrolases"/>
    <property type="match status" value="1"/>
</dbReference>
<dbReference type="GO" id="GO:0005524">
    <property type="term" value="F:ATP binding"/>
    <property type="evidence" value="ECO:0007669"/>
    <property type="project" value="UniProtKB-KW"/>
</dbReference>
<sequence length="230" mass="25992">METLKFEGVRVEIGKNTILQDIDFSLEQGNIVALIGHNGAGKSTIMKTIMGWQEKKQGNISINGINQDDSFLTYKKQIAYIPEEPFLLSELTAMQHFQLYGQSYGLSEQQLNQRVEHLTRLFEIEDKLNEYPESLSKGMRQKVQTICALLPDVALMLIDEPFMGLDVHAAADLQQLIIDKAKNGTSILLTSHQLDRVGEFADSYIMLHKGVITEKGIMKDFAELTRRSTE</sequence>
<dbReference type="PROSITE" id="PS50893">
    <property type="entry name" value="ABC_TRANSPORTER_2"/>
    <property type="match status" value="1"/>
</dbReference>